<reference evidence="1" key="1">
    <citation type="submission" date="2021-05" db="EMBL/GenBank/DDBJ databases">
        <title>Diversity, taxonomy and evolution of archaeal viruses of the class Caudoviricetes.</title>
        <authorList>
            <person name="Liu Y."/>
            <person name="Demina T.A."/>
            <person name="Roux S."/>
            <person name="Aiewsakun P."/>
            <person name="Kazlauskas D."/>
            <person name="Simmonds P."/>
            <person name="Prangishvili D."/>
            <person name="Oksanen H.M."/>
            <person name="Krupovic M."/>
        </authorList>
    </citation>
    <scope>NUCLEOTIDE SEQUENCE</scope>
    <source>
        <strain evidence="1">HRTV-29/29</strain>
    </source>
</reference>
<gene>
    <name evidence="1" type="ORF">HRTV-29_gp33</name>
</gene>
<protein>
    <submittedName>
        <fullName evidence="1">DpdA</fullName>
    </submittedName>
</protein>
<proteinExistence type="predicted"/>
<organism evidence="1 2">
    <name type="scientific">Halorubrum tailed virus 29</name>
    <dbReference type="NCBI Taxonomy" id="2878010"/>
    <lineage>
        <taxon>Viruses</taxon>
        <taxon>Duplodnaviria</taxon>
        <taxon>Heunggongvirae</taxon>
        <taxon>Uroviricota</taxon>
        <taxon>Caudoviricetes</taxon>
        <taxon>Kirjokansivirales</taxon>
        <taxon>Haloferuviridae</taxon>
        <taxon>Dpdavirus</taxon>
        <taxon>Dpdavirus caudatum</taxon>
        <taxon>Dpdavirus HRTV29</taxon>
    </lineage>
</organism>
<sequence>MLRQEYLRRLVDGAHIELHLSSNDGARLYWPWRMQPPKEASQAYRDACEQYVIDSDPLDNDVTAKDVLDTAHRLDAEVASLQDVYQDKDATVDSLLKGLEVADDHAFDGTLLLPLQAPYVECWRDLGEPRDYWLGIGGLKDARPNQRLTAAGSLRDATGPDAWIHGFGWGVTGIASKIRENPNLLDSLDYSTPLQQSVISDCTPGKERMSVTAMGAAKRLVKDLREVSEYPDKEQTIQTSLGG</sequence>
<dbReference type="Proteomes" id="UP000827282">
    <property type="component" value="Segment"/>
</dbReference>
<evidence type="ECO:0000313" key="2">
    <source>
        <dbReference type="Proteomes" id="UP000827282"/>
    </source>
</evidence>
<evidence type="ECO:0000313" key="1">
    <source>
        <dbReference type="EMBL" id="UBF23311.1"/>
    </source>
</evidence>
<dbReference type="EMBL" id="MZ334526">
    <property type="protein sequence ID" value="UBF23311.1"/>
    <property type="molecule type" value="Genomic_DNA"/>
</dbReference>
<keyword evidence="2" id="KW-1185">Reference proteome</keyword>
<name>A0AAE8XZG2_9CAUD</name>
<accession>A0AAE8XZG2</accession>